<dbReference type="GO" id="GO:0008168">
    <property type="term" value="F:methyltransferase activity"/>
    <property type="evidence" value="ECO:0007669"/>
    <property type="project" value="UniProtKB-KW"/>
</dbReference>
<dbReference type="EMBL" id="JMCB01000026">
    <property type="protein sequence ID" value="KFE61000.1"/>
    <property type="molecule type" value="Genomic_DNA"/>
</dbReference>
<dbReference type="Pfam" id="PF03692">
    <property type="entry name" value="CxxCxxCC"/>
    <property type="match status" value="1"/>
</dbReference>
<keyword evidence="2" id="KW-1185">Reference proteome</keyword>
<reference evidence="1 2" key="1">
    <citation type="submission" date="2014-04" db="EMBL/GenBank/DDBJ databases">
        <title>Genome assembly of Hyalangium minutum DSM 14724.</title>
        <authorList>
            <person name="Sharma G."/>
            <person name="Subramanian S."/>
        </authorList>
    </citation>
    <scope>NUCLEOTIDE SEQUENCE [LARGE SCALE GENOMIC DNA]</scope>
    <source>
        <strain evidence="1 2">DSM 14724</strain>
    </source>
</reference>
<dbReference type="STRING" id="394096.DB31_4624"/>
<gene>
    <name evidence="1" type="ORF">DB31_4624</name>
</gene>
<name>A0A085VZY7_9BACT</name>
<dbReference type="InterPro" id="IPR005358">
    <property type="entry name" value="Puta_zinc/iron-chelating_dom"/>
</dbReference>
<dbReference type="GO" id="GO:0032259">
    <property type="term" value="P:methylation"/>
    <property type="evidence" value="ECO:0007669"/>
    <property type="project" value="UniProtKB-KW"/>
</dbReference>
<dbReference type="NCBIfam" id="NF038110">
    <property type="entry name" value="Lys_methyl_FliB"/>
    <property type="match status" value="1"/>
</dbReference>
<evidence type="ECO:0000313" key="1">
    <source>
        <dbReference type="EMBL" id="KFE61000.1"/>
    </source>
</evidence>
<keyword evidence="1" id="KW-0489">Methyltransferase</keyword>
<protein>
    <submittedName>
        <fullName evidence="1">Lysine-N-methylase</fullName>
    </submittedName>
</protein>
<keyword evidence="1" id="KW-0808">Transferase</keyword>
<proteinExistence type="predicted"/>
<comment type="caution">
    <text evidence="1">The sequence shown here is derived from an EMBL/GenBank/DDBJ whole genome shotgun (WGS) entry which is preliminary data.</text>
</comment>
<accession>A0A085VZY7</accession>
<dbReference type="Proteomes" id="UP000028725">
    <property type="component" value="Unassembled WGS sequence"/>
</dbReference>
<organism evidence="1 2">
    <name type="scientific">Hyalangium minutum</name>
    <dbReference type="NCBI Taxonomy" id="394096"/>
    <lineage>
        <taxon>Bacteria</taxon>
        <taxon>Pseudomonadati</taxon>
        <taxon>Myxococcota</taxon>
        <taxon>Myxococcia</taxon>
        <taxon>Myxococcales</taxon>
        <taxon>Cystobacterineae</taxon>
        <taxon>Archangiaceae</taxon>
        <taxon>Hyalangium</taxon>
    </lineage>
</organism>
<evidence type="ECO:0000313" key="2">
    <source>
        <dbReference type="Proteomes" id="UP000028725"/>
    </source>
</evidence>
<dbReference type="AlphaFoldDB" id="A0A085VZY7"/>
<sequence length="430" mass="47957">MERWNPLGLDSMAPPLFALRYMTRFKCIAQACEDSCCTGMKVLLTQQDRERLTAAMASPGDRQELEAKVLPLVGRTDGFESEITLRPDRTCGFLEEDRLCSVWKRHGESVLPDVCSLFPRVLSYLDERVEVAGTLACPEAARLCLLAEDSLELVEAPSSVTERVPPVTRGTPEPYAAHLEEVRACGAELLGNPRYPVQTRIMMIAELGVRTAAFFHRGAPAFEPALLHEELARARRPEVQEEIHQGLASVTVPGEATLQVIIQLLTSLQPAGTARYNQMVNVILNGYMQAAMQLEPTAGEPGGPELFPVLQRVYEARRARLDAVLGEKISQYCARYCLNEWYREWYTKSPDLVSHAFKLLLRLAALRFLLAGHPYIEQAPEPCAVEIFQIFTKQVERDFQLMPLLDQTLTPESLGVDALGRTVLFAKACG</sequence>